<gene>
    <name evidence="2" type="ORF">Taro_003719</name>
</gene>
<proteinExistence type="predicted"/>
<keyword evidence="3" id="KW-1185">Reference proteome</keyword>
<feature type="transmembrane region" description="Helical" evidence="1">
    <location>
        <begin position="202"/>
        <end position="223"/>
    </location>
</feature>
<comment type="caution">
    <text evidence="2">The sequence shown here is derived from an EMBL/GenBank/DDBJ whole genome shotgun (WGS) entry which is preliminary data.</text>
</comment>
<dbReference type="Proteomes" id="UP000652761">
    <property type="component" value="Unassembled WGS sequence"/>
</dbReference>
<evidence type="ECO:0000256" key="1">
    <source>
        <dbReference type="SAM" id="Phobius"/>
    </source>
</evidence>
<dbReference type="EMBL" id="NMUH01000096">
    <property type="protein sequence ID" value="MQL71393.1"/>
    <property type="molecule type" value="Genomic_DNA"/>
</dbReference>
<evidence type="ECO:0000313" key="3">
    <source>
        <dbReference type="Proteomes" id="UP000652761"/>
    </source>
</evidence>
<accession>A0A843TPM9</accession>
<keyword evidence="1" id="KW-1133">Transmembrane helix</keyword>
<name>A0A843TPM9_COLES</name>
<keyword evidence="1" id="KW-0472">Membrane</keyword>
<evidence type="ECO:0000313" key="2">
    <source>
        <dbReference type="EMBL" id="MQL71393.1"/>
    </source>
</evidence>
<evidence type="ECO:0008006" key="4">
    <source>
        <dbReference type="Google" id="ProtNLM"/>
    </source>
</evidence>
<organism evidence="2 3">
    <name type="scientific">Colocasia esculenta</name>
    <name type="common">Wild taro</name>
    <name type="synonym">Arum esculentum</name>
    <dbReference type="NCBI Taxonomy" id="4460"/>
    <lineage>
        <taxon>Eukaryota</taxon>
        <taxon>Viridiplantae</taxon>
        <taxon>Streptophyta</taxon>
        <taxon>Embryophyta</taxon>
        <taxon>Tracheophyta</taxon>
        <taxon>Spermatophyta</taxon>
        <taxon>Magnoliopsida</taxon>
        <taxon>Liliopsida</taxon>
        <taxon>Araceae</taxon>
        <taxon>Aroideae</taxon>
        <taxon>Colocasieae</taxon>
        <taxon>Colocasia</taxon>
    </lineage>
</organism>
<dbReference type="OrthoDB" id="6500128at2759"/>
<protein>
    <recommendedName>
        <fullName evidence="4">Retrotransposon gag domain-containing protein</fullName>
    </recommendedName>
</protein>
<sequence>MAPPPVFFLLFGDLVNGIGKNQHDLRKMTEEVSKYALYFVYYGLIMCVSSYAVKRSGSRSRGCGGKDVGEAHIWCGVAGLYLEGDGKGCYLLGRRSMDHGRGGAFAGPTLKRNTTPCLALPLIWRAEKIFMVTGRSSPAKREQFRTLQQGNLSVLEYQMRFMVLSRCLRRFSGLCGPAVRAQSTCWFTVCERNRAGRLDLNVMALGVAFWLPLFEVFVCMSAACRAPGGLADVDCRKATASMSRSCRDSRLRRVPNYDVFLLEVGRTELRKLCSSREEVLRWRLGRSDILGSFSAWSCREDVARSGETPGHRRSLRSSRR</sequence>
<keyword evidence="1" id="KW-0812">Transmembrane</keyword>
<reference evidence="2" key="1">
    <citation type="submission" date="2017-07" db="EMBL/GenBank/DDBJ databases">
        <title>Taro Niue Genome Assembly and Annotation.</title>
        <authorList>
            <person name="Atibalentja N."/>
            <person name="Keating K."/>
            <person name="Fields C.J."/>
        </authorList>
    </citation>
    <scope>NUCLEOTIDE SEQUENCE</scope>
    <source>
        <strain evidence="2">Niue_2</strain>
        <tissue evidence="2">Leaf</tissue>
    </source>
</reference>
<dbReference type="AlphaFoldDB" id="A0A843TPM9"/>
<feature type="transmembrane region" description="Helical" evidence="1">
    <location>
        <begin position="35"/>
        <end position="53"/>
    </location>
</feature>